<dbReference type="SUPFAM" id="SSF52058">
    <property type="entry name" value="L domain-like"/>
    <property type="match status" value="1"/>
</dbReference>
<dbReference type="SUPFAM" id="SSF46785">
    <property type="entry name" value="Winged helix' DNA-binding domain"/>
    <property type="match status" value="1"/>
</dbReference>
<gene>
    <name evidence="15" type="ORF">TAV2_LOCUS23197</name>
</gene>
<dbReference type="Pfam" id="PF01582">
    <property type="entry name" value="TIR"/>
    <property type="match status" value="1"/>
</dbReference>
<keyword evidence="3" id="KW-0433">Leucine-rich repeat</keyword>
<evidence type="ECO:0000259" key="14">
    <source>
        <dbReference type="PROSITE" id="PS50104"/>
    </source>
</evidence>
<evidence type="ECO:0000256" key="12">
    <source>
        <dbReference type="SAM" id="MobiDB-lite"/>
    </source>
</evidence>
<dbReference type="InterPro" id="IPR036390">
    <property type="entry name" value="WH_DNA-bd_sf"/>
</dbReference>
<evidence type="ECO:0000256" key="8">
    <source>
        <dbReference type="ARBA" id="ARBA00023155"/>
    </source>
</evidence>
<dbReference type="GO" id="GO:0006952">
    <property type="term" value="P:defense response"/>
    <property type="evidence" value="ECO:0007669"/>
    <property type="project" value="UniProtKB-KW"/>
</dbReference>
<dbReference type="SMART" id="SM00389">
    <property type="entry name" value="HOX"/>
    <property type="match status" value="1"/>
</dbReference>
<feature type="domain" description="Homeobox" evidence="13">
    <location>
        <begin position="1100"/>
        <end position="1163"/>
    </location>
</feature>
<dbReference type="GO" id="GO:0007165">
    <property type="term" value="P:signal transduction"/>
    <property type="evidence" value="ECO:0007669"/>
    <property type="project" value="InterPro"/>
</dbReference>
<dbReference type="PANTHER" id="PTHR11017:SF518">
    <property type="entry name" value="DISEASE RESISTANCE PROTEIN (TIR-NBS-LRR CLASS)-RELATED"/>
    <property type="match status" value="1"/>
</dbReference>
<evidence type="ECO:0000256" key="3">
    <source>
        <dbReference type="ARBA" id="ARBA00022614"/>
    </source>
</evidence>
<dbReference type="Gene3D" id="1.10.10.60">
    <property type="entry name" value="Homeodomain-like"/>
    <property type="match status" value="1"/>
</dbReference>
<feature type="compositionally biased region" description="Polar residues" evidence="12">
    <location>
        <begin position="735"/>
        <end position="748"/>
    </location>
</feature>
<evidence type="ECO:0000256" key="2">
    <source>
        <dbReference type="ARBA" id="ARBA00006454"/>
    </source>
</evidence>
<dbReference type="Pfam" id="PF07725">
    <property type="entry name" value="LRR_3"/>
    <property type="match status" value="1"/>
</dbReference>
<dbReference type="Gene3D" id="3.80.10.10">
    <property type="entry name" value="Ribonuclease Inhibitor"/>
    <property type="match status" value="1"/>
</dbReference>
<comment type="subcellular location">
    <subcellularLocation>
        <location evidence="1 11">Nucleus</location>
    </subcellularLocation>
</comment>
<feature type="domain" description="TIR" evidence="14">
    <location>
        <begin position="70"/>
        <end position="222"/>
    </location>
</feature>
<dbReference type="GO" id="GO:0006355">
    <property type="term" value="P:regulation of DNA-templated transcription"/>
    <property type="evidence" value="ECO:0007669"/>
    <property type="project" value="InterPro"/>
</dbReference>
<evidence type="ECO:0000256" key="4">
    <source>
        <dbReference type="ARBA" id="ARBA00022737"/>
    </source>
</evidence>
<keyword evidence="9" id="KW-0804">Transcription</keyword>
<dbReference type="Pfam" id="PF05920">
    <property type="entry name" value="Homeobox_KN"/>
    <property type="match status" value="1"/>
</dbReference>
<dbReference type="Pfam" id="PF23282">
    <property type="entry name" value="WHD_ROQ1"/>
    <property type="match status" value="1"/>
</dbReference>
<dbReference type="Proteomes" id="UP000836841">
    <property type="component" value="Chromosome 7"/>
</dbReference>
<feature type="compositionally biased region" description="Polar residues" evidence="12">
    <location>
        <begin position="809"/>
        <end position="822"/>
    </location>
</feature>
<evidence type="ECO:0008006" key="17">
    <source>
        <dbReference type="Google" id="ProtNLM"/>
    </source>
</evidence>
<reference evidence="15 16" key="1">
    <citation type="submission" date="2022-03" db="EMBL/GenBank/DDBJ databases">
        <authorList>
            <person name="Nunn A."/>
            <person name="Chopra R."/>
            <person name="Nunn A."/>
            <person name="Contreras Garrido A."/>
        </authorList>
    </citation>
    <scope>NUCLEOTIDE SEQUENCE [LARGE SCALE GENOMIC DNA]</scope>
</reference>
<name>A0AAU9T2V2_THLAR</name>
<feature type="region of interest" description="Disordered" evidence="12">
    <location>
        <begin position="30"/>
        <end position="63"/>
    </location>
</feature>
<feature type="region of interest" description="Disordered" evidence="12">
    <location>
        <begin position="735"/>
        <end position="787"/>
    </location>
</feature>
<dbReference type="AlphaFoldDB" id="A0AAU9T2V2"/>
<keyword evidence="10 11" id="KW-0539">Nucleus</keyword>
<dbReference type="Gene3D" id="3.40.50.10140">
    <property type="entry name" value="Toll/interleukin-1 receptor homology (TIR) domain"/>
    <property type="match status" value="1"/>
</dbReference>
<dbReference type="InterPro" id="IPR035897">
    <property type="entry name" value="Toll_tir_struct_dom_sf"/>
</dbReference>
<dbReference type="SUPFAM" id="SSF52200">
    <property type="entry name" value="Toll/Interleukin receptor TIR domain"/>
    <property type="match status" value="1"/>
</dbReference>
<dbReference type="InterPro" id="IPR000157">
    <property type="entry name" value="TIR_dom"/>
</dbReference>
<dbReference type="FunFam" id="1.10.10.60:FF:000083">
    <property type="entry name" value="BEL1-like homeodomain protein 4"/>
    <property type="match status" value="1"/>
</dbReference>
<dbReference type="PANTHER" id="PTHR11017">
    <property type="entry name" value="LEUCINE-RICH REPEAT-CONTAINING PROTEIN"/>
    <property type="match status" value="1"/>
</dbReference>
<keyword evidence="7 11" id="KW-0238">DNA-binding</keyword>
<dbReference type="InterPro" id="IPR032675">
    <property type="entry name" value="LRR_dom_sf"/>
</dbReference>
<dbReference type="InterPro" id="IPR009057">
    <property type="entry name" value="Homeodomain-like_sf"/>
</dbReference>
<evidence type="ECO:0000256" key="1">
    <source>
        <dbReference type="ARBA" id="ARBA00004123"/>
    </source>
</evidence>
<dbReference type="InterPro" id="IPR011713">
    <property type="entry name" value="Leu-rich_rpt_3"/>
</dbReference>
<organism evidence="15 16">
    <name type="scientific">Thlaspi arvense</name>
    <name type="common">Field penny-cress</name>
    <dbReference type="NCBI Taxonomy" id="13288"/>
    <lineage>
        <taxon>Eukaryota</taxon>
        <taxon>Viridiplantae</taxon>
        <taxon>Streptophyta</taxon>
        <taxon>Embryophyta</taxon>
        <taxon>Tracheophyta</taxon>
        <taxon>Spermatophyta</taxon>
        <taxon>Magnoliopsida</taxon>
        <taxon>eudicotyledons</taxon>
        <taxon>Gunneridae</taxon>
        <taxon>Pentapetalae</taxon>
        <taxon>rosids</taxon>
        <taxon>malvids</taxon>
        <taxon>Brassicales</taxon>
        <taxon>Brassicaceae</taxon>
        <taxon>Thlaspideae</taxon>
        <taxon>Thlaspi</taxon>
    </lineage>
</organism>
<dbReference type="PROSITE" id="PS50104">
    <property type="entry name" value="TIR"/>
    <property type="match status" value="1"/>
</dbReference>
<keyword evidence="8 11" id="KW-0371">Homeobox</keyword>
<protein>
    <recommendedName>
        <fullName evidence="17">Homeobox domain-containing protein</fullName>
    </recommendedName>
</protein>
<dbReference type="EMBL" id="OU466863">
    <property type="protein sequence ID" value="CAH2076518.1"/>
    <property type="molecule type" value="Genomic_DNA"/>
</dbReference>
<evidence type="ECO:0000256" key="7">
    <source>
        <dbReference type="ARBA" id="ARBA00023125"/>
    </source>
</evidence>
<dbReference type="InterPro" id="IPR058192">
    <property type="entry name" value="WHD_ROQ1-like"/>
</dbReference>
<evidence type="ECO:0000256" key="11">
    <source>
        <dbReference type="PROSITE-ProRule" id="PRU00108"/>
    </source>
</evidence>
<dbReference type="CDD" id="cd00086">
    <property type="entry name" value="homeodomain"/>
    <property type="match status" value="1"/>
</dbReference>
<feature type="compositionally biased region" description="Pro residues" evidence="12">
    <location>
        <begin position="759"/>
        <end position="770"/>
    </location>
</feature>
<feature type="region of interest" description="Disordered" evidence="12">
    <location>
        <begin position="944"/>
        <end position="983"/>
    </location>
</feature>
<proteinExistence type="inferred from homology"/>
<dbReference type="SMART" id="SM00255">
    <property type="entry name" value="TIR"/>
    <property type="match status" value="1"/>
</dbReference>
<dbReference type="SMART" id="SM00574">
    <property type="entry name" value="POX"/>
    <property type="match status" value="1"/>
</dbReference>
<evidence type="ECO:0000256" key="9">
    <source>
        <dbReference type="ARBA" id="ARBA00023163"/>
    </source>
</evidence>
<accession>A0AAU9T2V2</accession>
<evidence type="ECO:0000256" key="5">
    <source>
        <dbReference type="ARBA" id="ARBA00022821"/>
    </source>
</evidence>
<dbReference type="Pfam" id="PF07526">
    <property type="entry name" value="POX"/>
    <property type="match status" value="1"/>
</dbReference>
<evidence type="ECO:0000259" key="13">
    <source>
        <dbReference type="PROSITE" id="PS50071"/>
    </source>
</evidence>
<evidence type="ECO:0000256" key="6">
    <source>
        <dbReference type="ARBA" id="ARBA00023015"/>
    </source>
</evidence>
<keyword evidence="6" id="KW-0805">Transcription regulation</keyword>
<comment type="similarity">
    <text evidence="2">Belongs to the TALE/BELL homeobox family.</text>
</comment>
<evidence type="ECO:0000313" key="16">
    <source>
        <dbReference type="Proteomes" id="UP000836841"/>
    </source>
</evidence>
<keyword evidence="16" id="KW-1185">Reference proteome</keyword>
<keyword evidence="4" id="KW-0677">Repeat</keyword>
<dbReference type="SUPFAM" id="SSF46689">
    <property type="entry name" value="Homeodomain-like"/>
    <property type="match status" value="1"/>
</dbReference>
<evidence type="ECO:0000256" key="10">
    <source>
        <dbReference type="ARBA" id="ARBA00023242"/>
    </source>
</evidence>
<dbReference type="InterPro" id="IPR006563">
    <property type="entry name" value="POX_dom"/>
</dbReference>
<dbReference type="GO" id="GO:0005634">
    <property type="term" value="C:nucleus"/>
    <property type="evidence" value="ECO:0007669"/>
    <property type="project" value="UniProtKB-SubCell"/>
</dbReference>
<keyword evidence="5" id="KW-0611">Plant defense</keyword>
<feature type="region of interest" description="Disordered" evidence="12">
    <location>
        <begin position="807"/>
        <end position="831"/>
    </location>
</feature>
<feature type="DNA-binding region" description="Homeobox" evidence="11">
    <location>
        <begin position="1102"/>
        <end position="1164"/>
    </location>
</feature>
<dbReference type="InterPro" id="IPR044974">
    <property type="entry name" value="Disease_R_plants"/>
</dbReference>
<dbReference type="PROSITE" id="PS50071">
    <property type="entry name" value="HOMEOBOX_2"/>
    <property type="match status" value="1"/>
</dbReference>
<dbReference type="InterPro" id="IPR001356">
    <property type="entry name" value="HD"/>
</dbReference>
<dbReference type="GO" id="GO:0003677">
    <property type="term" value="F:DNA binding"/>
    <property type="evidence" value="ECO:0007669"/>
    <property type="project" value="UniProtKB-UniRule"/>
</dbReference>
<dbReference type="InterPro" id="IPR008422">
    <property type="entry name" value="KN_HD"/>
</dbReference>
<evidence type="ECO:0000313" key="15">
    <source>
        <dbReference type="EMBL" id="CAH2076518.1"/>
    </source>
</evidence>
<sequence>MEDNEASLIEDLAVHILSILEKTSLSSGIQGLHSDEDVQPKKKTRKDGDEADTVEETTSASDASAMLRNSSERAFKGIPSNGLEHTVCIYCADTLQYSFASHLSVGFHRKGISASVNCNGTLDVIEEASASVVVISKTYLSSPSCLDKLVKVLQLVQLVVPVFYGISPSDVAVEKEQESADRVKDWSSALQELRELPGTHSREESSECELVEEIVKDGLYRLLDEHFGKILKEIPRVCSSITRPSLPGEKISKKRTLVGKELSEMETTLLNFRLRAPYKIHDLFKSSYESLNDNEKDIFLDIACFFKGEDVDYVMQLLEECGLFPHVGIDVLVEKCLVTISENRVEMHRIIQDFGREIINGETVQIERRRRLWEPWTVKFLLEDDKLEANEYPKPTCKRALGTEDIEGIFLDTSNLLFDVKPTAFENMLNLRFLKIYCSSHVNHCELCLPRGLESLPYELRLLHWENYPLHSLPQDFEPSHLVELNMSYSQLQMLWGGTKNLDMLKMVRLCHSQQLTEIGDICKAQNIELIDLKGCIKLQSFPATDHLQHLRVVNLSGCREIKSFSEVSPNIEELDLQGTSIRELPISIGNATSLRNLEEISCITNSTSLISMDLDEDNSLPVVTISDNSGSRCIEVRRAKRGKLYVLRGEQNDEHHVSFTFILRDENEITLSSCFPFYQESDNASKVSREVVELLESTDLDVTFLAELIDILLVNLIPTWKTDVTVDHLIPWQSPLNPNSRSQQNEAKTQKDWTWSRSPPPPPQQPPSPASTTTTRSHENSSTLHMLIPNPSHYQVYANAMSMHQLPHQHNQQPTWQSPSSSDHHHNSQTEIGTVHVENSGKGLSLSRSSSLQAAEKAEEYRNIYYGSNSSNAPSHHQYNQLKTPFADFSQHHQLPNQFRSSPAASTSSIGATNILRNSRYTKAAQELWEEVCSVGREFTKKAKTRNSLNPNTSGGSGGGGGSPSSARAIKDHPPLSASDRIEHQRRKVKLLSMLDEVYRRYNDYCEHLQVVVNSLDIVMGPGAALPYTALAQKSMSRHFRCLKDAVAAQLRQSCELLDKDGAGISSSGLTKGETPRLRLVEQSLRLQRAFNQMGTMEQEAWRPQRGLHERSVSILRAWLFEHFLHPYPSDADKHLLARQTGLSRNQVSNWFINARVRLWKPMVEEMYQSAADADTAVETGQGLGSPDIDAYENDPSSLLLPASSYSKAASV</sequence>